<sequence length="70" mass="8298">YTQLNEHGKHELTTNSSVSEQLMRHTLQNLNSKWQALAYEVNEGEKEFAEAKDILYQLEKYNDQLKKLEE</sequence>
<evidence type="ECO:0000313" key="1">
    <source>
        <dbReference type="EMBL" id="RMZ96430.1"/>
    </source>
</evidence>
<name>A0A3M7PCE4_BRAPC</name>
<feature type="non-terminal residue" evidence="1">
    <location>
        <position position="1"/>
    </location>
</feature>
<gene>
    <name evidence="1" type="ORF">BpHYR1_022285</name>
</gene>
<comment type="caution">
    <text evidence="1">The sequence shown here is derived from an EMBL/GenBank/DDBJ whole genome shotgun (WGS) entry which is preliminary data.</text>
</comment>
<evidence type="ECO:0000313" key="2">
    <source>
        <dbReference type="Proteomes" id="UP000276133"/>
    </source>
</evidence>
<protein>
    <submittedName>
        <fullName evidence="1">Uncharacterized protein</fullName>
    </submittedName>
</protein>
<dbReference type="EMBL" id="REGN01012202">
    <property type="protein sequence ID" value="RMZ96430.1"/>
    <property type="molecule type" value="Genomic_DNA"/>
</dbReference>
<dbReference type="AlphaFoldDB" id="A0A3M7PCE4"/>
<dbReference type="Proteomes" id="UP000276133">
    <property type="component" value="Unassembled WGS sequence"/>
</dbReference>
<organism evidence="1 2">
    <name type="scientific">Brachionus plicatilis</name>
    <name type="common">Marine rotifer</name>
    <name type="synonym">Brachionus muelleri</name>
    <dbReference type="NCBI Taxonomy" id="10195"/>
    <lineage>
        <taxon>Eukaryota</taxon>
        <taxon>Metazoa</taxon>
        <taxon>Spiralia</taxon>
        <taxon>Gnathifera</taxon>
        <taxon>Rotifera</taxon>
        <taxon>Eurotatoria</taxon>
        <taxon>Monogononta</taxon>
        <taxon>Pseudotrocha</taxon>
        <taxon>Ploima</taxon>
        <taxon>Brachionidae</taxon>
        <taxon>Brachionus</taxon>
    </lineage>
</organism>
<proteinExistence type="predicted"/>
<accession>A0A3M7PCE4</accession>
<reference evidence="1 2" key="1">
    <citation type="journal article" date="2018" name="Sci. Rep.">
        <title>Genomic signatures of local adaptation to the degree of environmental predictability in rotifers.</title>
        <authorList>
            <person name="Franch-Gras L."/>
            <person name="Hahn C."/>
            <person name="Garcia-Roger E.M."/>
            <person name="Carmona M.J."/>
            <person name="Serra M."/>
            <person name="Gomez A."/>
        </authorList>
    </citation>
    <scope>NUCLEOTIDE SEQUENCE [LARGE SCALE GENOMIC DNA]</scope>
    <source>
        <strain evidence="1">HYR1</strain>
    </source>
</reference>
<keyword evidence="2" id="KW-1185">Reference proteome</keyword>